<gene>
    <name evidence="2" type="ORF">A10D4_01312</name>
</gene>
<dbReference type="eggNOG" id="ENOG50309SS">
    <property type="taxonomic scope" value="Bacteria"/>
</dbReference>
<name>K2KFQ6_9GAMM</name>
<dbReference type="Proteomes" id="UP000014115">
    <property type="component" value="Unassembled WGS sequence"/>
</dbReference>
<dbReference type="RefSeq" id="WP_008487226.1">
    <property type="nucleotide sequence ID" value="NZ_AMRG01000002.1"/>
</dbReference>
<organism evidence="2 3">
    <name type="scientific">Idiomarina xiamenensis 10-D-4</name>
    <dbReference type="NCBI Taxonomy" id="740709"/>
    <lineage>
        <taxon>Bacteria</taxon>
        <taxon>Pseudomonadati</taxon>
        <taxon>Pseudomonadota</taxon>
        <taxon>Gammaproteobacteria</taxon>
        <taxon>Alteromonadales</taxon>
        <taxon>Idiomarinaceae</taxon>
        <taxon>Idiomarina</taxon>
    </lineage>
</organism>
<keyword evidence="3" id="KW-1185">Reference proteome</keyword>
<keyword evidence="1" id="KW-0812">Transmembrane</keyword>
<evidence type="ECO:0000313" key="3">
    <source>
        <dbReference type="Proteomes" id="UP000014115"/>
    </source>
</evidence>
<dbReference type="OrthoDB" id="6238236at2"/>
<accession>K2KFQ6</accession>
<feature type="transmembrane region" description="Helical" evidence="1">
    <location>
        <begin position="95"/>
        <end position="118"/>
    </location>
</feature>
<protein>
    <submittedName>
        <fullName evidence="2">Uncharacterized protein</fullName>
    </submittedName>
</protein>
<proteinExistence type="predicted"/>
<evidence type="ECO:0000256" key="1">
    <source>
        <dbReference type="SAM" id="Phobius"/>
    </source>
</evidence>
<sequence>MNLNKRIVILAGAVGLMFYTASQEQLISVIADYHLSWYRLGVPVAWGIILGGLAAFFKLSFLQRWLAPLTLIASGLLTMGLIGAAASYVKHELAVLTLPALQLATIGLGLYLVGYAYARMLAGRDDDAEQ</sequence>
<dbReference type="EMBL" id="AMRG01000002">
    <property type="protein sequence ID" value="EKE86838.1"/>
    <property type="molecule type" value="Genomic_DNA"/>
</dbReference>
<dbReference type="AlphaFoldDB" id="K2KFQ6"/>
<reference evidence="2 3" key="1">
    <citation type="journal article" date="2012" name="J. Bacteriol.">
        <title>Genome Sequence of Idiomarina xiamenensis Type Strain 10-D-4.</title>
        <authorList>
            <person name="Lai Q."/>
            <person name="Wang L."/>
            <person name="Wang W."/>
            <person name="Shao Z."/>
        </authorList>
    </citation>
    <scope>NUCLEOTIDE SEQUENCE [LARGE SCALE GENOMIC DNA]</scope>
    <source>
        <strain evidence="2 3">10-D-4</strain>
    </source>
</reference>
<evidence type="ECO:0000313" key="2">
    <source>
        <dbReference type="EMBL" id="EKE86838.1"/>
    </source>
</evidence>
<feature type="transmembrane region" description="Helical" evidence="1">
    <location>
        <begin position="69"/>
        <end position="89"/>
    </location>
</feature>
<feature type="transmembrane region" description="Helical" evidence="1">
    <location>
        <begin position="38"/>
        <end position="57"/>
    </location>
</feature>
<dbReference type="STRING" id="740709.A10D4_01312"/>
<keyword evidence="1" id="KW-1133">Transmembrane helix</keyword>
<dbReference type="PATRIC" id="fig|740709.3.peg.263"/>
<keyword evidence="1" id="KW-0472">Membrane</keyword>
<comment type="caution">
    <text evidence="2">The sequence shown here is derived from an EMBL/GenBank/DDBJ whole genome shotgun (WGS) entry which is preliminary data.</text>
</comment>